<dbReference type="KEGG" id="gtr:GLOTRDRAFT_124740"/>
<dbReference type="GeneID" id="19301137"/>
<reference evidence="1 2" key="1">
    <citation type="journal article" date="2012" name="Science">
        <title>The Paleozoic origin of enzymatic lignin decomposition reconstructed from 31 fungal genomes.</title>
        <authorList>
            <person name="Floudas D."/>
            <person name="Binder M."/>
            <person name="Riley R."/>
            <person name="Barry K."/>
            <person name="Blanchette R.A."/>
            <person name="Henrissat B."/>
            <person name="Martinez A.T."/>
            <person name="Otillar R."/>
            <person name="Spatafora J.W."/>
            <person name="Yadav J.S."/>
            <person name="Aerts A."/>
            <person name="Benoit I."/>
            <person name="Boyd A."/>
            <person name="Carlson A."/>
            <person name="Copeland A."/>
            <person name="Coutinho P.M."/>
            <person name="de Vries R.P."/>
            <person name="Ferreira P."/>
            <person name="Findley K."/>
            <person name="Foster B."/>
            <person name="Gaskell J."/>
            <person name="Glotzer D."/>
            <person name="Gorecki P."/>
            <person name="Heitman J."/>
            <person name="Hesse C."/>
            <person name="Hori C."/>
            <person name="Igarashi K."/>
            <person name="Jurgens J.A."/>
            <person name="Kallen N."/>
            <person name="Kersten P."/>
            <person name="Kohler A."/>
            <person name="Kuees U."/>
            <person name="Kumar T.K.A."/>
            <person name="Kuo A."/>
            <person name="LaButti K."/>
            <person name="Larrondo L.F."/>
            <person name="Lindquist E."/>
            <person name="Ling A."/>
            <person name="Lombard V."/>
            <person name="Lucas S."/>
            <person name="Lundell T."/>
            <person name="Martin R."/>
            <person name="McLaughlin D.J."/>
            <person name="Morgenstern I."/>
            <person name="Morin E."/>
            <person name="Murat C."/>
            <person name="Nagy L.G."/>
            <person name="Nolan M."/>
            <person name="Ohm R.A."/>
            <person name="Patyshakuliyeva A."/>
            <person name="Rokas A."/>
            <person name="Ruiz-Duenas F.J."/>
            <person name="Sabat G."/>
            <person name="Salamov A."/>
            <person name="Samejima M."/>
            <person name="Schmutz J."/>
            <person name="Slot J.C."/>
            <person name="St John F."/>
            <person name="Stenlid J."/>
            <person name="Sun H."/>
            <person name="Sun S."/>
            <person name="Syed K."/>
            <person name="Tsang A."/>
            <person name="Wiebenga A."/>
            <person name="Young D."/>
            <person name="Pisabarro A."/>
            <person name="Eastwood D.C."/>
            <person name="Martin F."/>
            <person name="Cullen D."/>
            <person name="Grigoriev I.V."/>
            <person name="Hibbett D.S."/>
        </authorList>
    </citation>
    <scope>NUCLEOTIDE SEQUENCE [LARGE SCALE GENOMIC DNA]</scope>
    <source>
        <strain evidence="1 2">ATCC 11539</strain>
    </source>
</reference>
<accession>S7S0X1</accession>
<dbReference type="EMBL" id="KB469296">
    <property type="protein sequence ID" value="EPQ61005.1"/>
    <property type="molecule type" value="Genomic_DNA"/>
</dbReference>
<gene>
    <name evidence="1" type="ORF">GLOTRDRAFT_124740</name>
</gene>
<evidence type="ECO:0000313" key="2">
    <source>
        <dbReference type="Proteomes" id="UP000030669"/>
    </source>
</evidence>
<proteinExistence type="predicted"/>
<name>S7S0X1_GLOTA</name>
<sequence length="137" mass="15420">MSPRATMLPSFTLVLSNSNYSPPPYHSRYHEKYYPPPPEPFSRDDPLMRTVDYRFVASGFDADLCLPAMSDIEEEDEETDGVVIIAEEAAESSNGTKRPKISVFLKDLLFVVKLKIRKLRSGVLAAPKQNLEVDLLS</sequence>
<keyword evidence="2" id="KW-1185">Reference proteome</keyword>
<evidence type="ECO:0000313" key="1">
    <source>
        <dbReference type="EMBL" id="EPQ61005.1"/>
    </source>
</evidence>
<organism evidence="1 2">
    <name type="scientific">Gloeophyllum trabeum (strain ATCC 11539 / FP-39264 / Madison 617)</name>
    <name type="common">Brown rot fungus</name>
    <dbReference type="NCBI Taxonomy" id="670483"/>
    <lineage>
        <taxon>Eukaryota</taxon>
        <taxon>Fungi</taxon>
        <taxon>Dikarya</taxon>
        <taxon>Basidiomycota</taxon>
        <taxon>Agaricomycotina</taxon>
        <taxon>Agaricomycetes</taxon>
        <taxon>Gloeophyllales</taxon>
        <taxon>Gloeophyllaceae</taxon>
        <taxon>Gloeophyllum</taxon>
    </lineage>
</organism>
<dbReference type="AlphaFoldDB" id="S7S0X1"/>
<dbReference type="Proteomes" id="UP000030669">
    <property type="component" value="Unassembled WGS sequence"/>
</dbReference>
<dbReference type="RefSeq" id="XP_007861277.1">
    <property type="nucleotide sequence ID" value="XM_007863086.1"/>
</dbReference>
<protein>
    <submittedName>
        <fullName evidence="1">Uncharacterized protein</fullName>
    </submittedName>
</protein>
<dbReference type="HOGENOM" id="CLU_1865327_0_0_1"/>
<dbReference type="OrthoDB" id="3290976at2759"/>